<comment type="caution">
    <text evidence="1">The sequence shown here is derived from an EMBL/GenBank/DDBJ whole genome shotgun (WGS) entry which is preliminary data.</text>
</comment>
<organism evidence="1 2">
    <name type="scientific">Rheinheimera marina</name>
    <dbReference type="NCBI Taxonomy" id="1774958"/>
    <lineage>
        <taxon>Bacteria</taxon>
        <taxon>Pseudomonadati</taxon>
        <taxon>Pseudomonadota</taxon>
        <taxon>Gammaproteobacteria</taxon>
        <taxon>Chromatiales</taxon>
        <taxon>Chromatiaceae</taxon>
        <taxon>Rheinheimera</taxon>
    </lineage>
</organism>
<protein>
    <submittedName>
        <fullName evidence="1">Uncharacterized protein</fullName>
    </submittedName>
</protein>
<gene>
    <name evidence="1" type="ORF">ACFO3I_05890</name>
</gene>
<keyword evidence="2" id="KW-1185">Reference proteome</keyword>
<proteinExistence type="predicted"/>
<name>A0ABV9JJZ2_9GAMM</name>
<evidence type="ECO:0000313" key="2">
    <source>
        <dbReference type="Proteomes" id="UP001595962"/>
    </source>
</evidence>
<sequence length="126" mass="14325">MKDFEELLASPELRPFIPAIHELQQRLAGMENYHPELAFTLDGHYQTEEELFSALLSQSAFSADVTNECGYTWDVVVESFQVFAERSAEIKFCVGDCDADKICGISLWLIKLCNWVDTGLYSLVKH</sequence>
<dbReference type="EMBL" id="JBHSGB010000005">
    <property type="protein sequence ID" value="MFC4654553.1"/>
    <property type="molecule type" value="Genomic_DNA"/>
</dbReference>
<dbReference type="Proteomes" id="UP001595962">
    <property type="component" value="Unassembled WGS sequence"/>
</dbReference>
<accession>A0ABV9JJZ2</accession>
<reference evidence="2" key="1">
    <citation type="journal article" date="2019" name="Int. J. Syst. Evol. Microbiol.">
        <title>The Global Catalogue of Microorganisms (GCM) 10K type strain sequencing project: providing services to taxonomists for standard genome sequencing and annotation.</title>
        <authorList>
            <consortium name="The Broad Institute Genomics Platform"/>
            <consortium name="The Broad Institute Genome Sequencing Center for Infectious Disease"/>
            <person name="Wu L."/>
            <person name="Ma J."/>
        </authorList>
    </citation>
    <scope>NUCLEOTIDE SEQUENCE [LARGE SCALE GENOMIC DNA]</scope>
    <source>
        <strain evidence="2">DT28</strain>
    </source>
</reference>
<evidence type="ECO:0000313" key="1">
    <source>
        <dbReference type="EMBL" id="MFC4654553.1"/>
    </source>
</evidence>
<dbReference type="RefSeq" id="WP_377332512.1">
    <property type="nucleotide sequence ID" value="NZ_JBHSGB010000005.1"/>
</dbReference>